<keyword evidence="1" id="KW-0378">Hydrolase</keyword>
<dbReference type="GO" id="GO:0016791">
    <property type="term" value="F:phosphatase activity"/>
    <property type="evidence" value="ECO:0007669"/>
    <property type="project" value="TreeGrafter"/>
</dbReference>
<feature type="transmembrane region" description="Helical" evidence="2">
    <location>
        <begin position="21"/>
        <end position="37"/>
    </location>
</feature>
<reference evidence="4 5" key="1">
    <citation type="journal article" date="2012" name="J. Bacteriol.">
        <title>Genome Sequence of Blastococcus saxobsidens DD2, a Stone-Inhabiting Bacterium.</title>
        <authorList>
            <person name="Chouaia B."/>
            <person name="Crotti E."/>
            <person name="Brusetti L."/>
            <person name="Daffonchio D."/>
            <person name="Essoussi I."/>
            <person name="Nouioui I."/>
            <person name="Sbissi I."/>
            <person name="Ghodhbane-Gtari F."/>
            <person name="Gtari M."/>
            <person name="Vacherie B."/>
            <person name="Barbe V."/>
            <person name="Medigue C."/>
            <person name="Gury J."/>
            <person name="Pujic P."/>
            <person name="Normand P."/>
        </authorList>
    </citation>
    <scope>NUCLEOTIDE SEQUENCE [LARGE SCALE GENOMIC DNA]</scope>
    <source>
        <strain evidence="4 5">DD2</strain>
    </source>
</reference>
<accession>H6RKC6</accession>
<feature type="transmembrane region" description="Helical" evidence="2">
    <location>
        <begin position="97"/>
        <end position="115"/>
    </location>
</feature>
<evidence type="ECO:0000256" key="2">
    <source>
        <dbReference type="SAM" id="Phobius"/>
    </source>
</evidence>
<dbReference type="Gene3D" id="3.60.40.10">
    <property type="entry name" value="PPM-type phosphatase domain"/>
    <property type="match status" value="1"/>
</dbReference>
<gene>
    <name evidence="4" type="ordered locus">BLASA_0152</name>
</gene>
<proteinExistence type="predicted"/>
<dbReference type="EMBL" id="FO117623">
    <property type="protein sequence ID" value="CCG01149.1"/>
    <property type="molecule type" value="Genomic_DNA"/>
</dbReference>
<dbReference type="KEGG" id="bsd:BLASA_0152"/>
<keyword evidence="2" id="KW-0472">Membrane</keyword>
<evidence type="ECO:0000256" key="1">
    <source>
        <dbReference type="ARBA" id="ARBA00022801"/>
    </source>
</evidence>
<dbReference type="InterPro" id="IPR052016">
    <property type="entry name" value="Bact_Sigma-Reg"/>
</dbReference>
<dbReference type="AlphaFoldDB" id="H6RKC6"/>
<keyword evidence="2" id="KW-0812">Transmembrane</keyword>
<dbReference type="InterPro" id="IPR001932">
    <property type="entry name" value="PPM-type_phosphatase-like_dom"/>
</dbReference>
<evidence type="ECO:0000259" key="3">
    <source>
        <dbReference type="SMART" id="SM00331"/>
    </source>
</evidence>
<feature type="domain" description="PPM-type phosphatase" evidence="3">
    <location>
        <begin position="152"/>
        <end position="372"/>
    </location>
</feature>
<feature type="transmembrane region" description="Helical" evidence="2">
    <location>
        <begin position="66"/>
        <end position="85"/>
    </location>
</feature>
<dbReference type="SUPFAM" id="SSF81606">
    <property type="entry name" value="PP2C-like"/>
    <property type="match status" value="1"/>
</dbReference>
<dbReference type="STRING" id="1146883.BLASA_0152"/>
<dbReference type="PANTHER" id="PTHR43156">
    <property type="entry name" value="STAGE II SPORULATION PROTEIN E-RELATED"/>
    <property type="match status" value="1"/>
</dbReference>
<dbReference type="Proteomes" id="UP000007517">
    <property type="component" value="Chromosome"/>
</dbReference>
<dbReference type="eggNOG" id="COG2208">
    <property type="taxonomic scope" value="Bacteria"/>
</dbReference>
<organism evidence="4 5">
    <name type="scientific">Blastococcus saxobsidens (strain DD2)</name>
    <dbReference type="NCBI Taxonomy" id="1146883"/>
    <lineage>
        <taxon>Bacteria</taxon>
        <taxon>Bacillati</taxon>
        <taxon>Actinomycetota</taxon>
        <taxon>Actinomycetes</taxon>
        <taxon>Geodermatophilales</taxon>
        <taxon>Geodermatophilaceae</taxon>
        <taxon>Blastococcus</taxon>
    </lineage>
</organism>
<dbReference type="PANTHER" id="PTHR43156:SF2">
    <property type="entry name" value="STAGE II SPORULATION PROTEIN E"/>
    <property type="match status" value="1"/>
</dbReference>
<sequence>MQRRRWTDEGDVVDRWQRINAVLPALVLVLVVLGSLSSGPGNSLMGLSALAPLVAATSLSRQGTVMYGAAAFVLATALGIVEQQYTADTAVAQGVRLTAVVLSTVLAVVTCDLRLRREAQIARLSAEAAATQASVRTGETLQRALLGGDPQVPGLLTAARYLPGAREAYVGGDWYDAFPLADGRTMLVIGDVAGHDAPAAAAMAQIRGMLRALARSGHSRPGGVLTALDDVRSRLGMDTLVTATVATVDSRMLDGNVVPLRWSNAGHPPPVLVHADGMVEVLERGADLLLGAFAGGPPRADHEVLLHRGDTLLLYTDGLVERRDMTLDDGTAWLVRALQDLGREPLDRMCDGLLGALGSRGDDDIALLAVRLPS</sequence>
<evidence type="ECO:0000313" key="5">
    <source>
        <dbReference type="Proteomes" id="UP000007517"/>
    </source>
</evidence>
<keyword evidence="2" id="KW-1133">Transmembrane helix</keyword>
<dbReference type="RefSeq" id="WP_014374066.1">
    <property type="nucleotide sequence ID" value="NC_016943.1"/>
</dbReference>
<reference evidence="5" key="2">
    <citation type="submission" date="2012-02" db="EMBL/GenBank/DDBJ databases">
        <title>Complete genome sequence of Blastococcus saxobsidens strain DD2.</title>
        <authorList>
            <person name="Genoscope."/>
        </authorList>
    </citation>
    <scope>NUCLEOTIDE SEQUENCE [LARGE SCALE GENOMIC DNA]</scope>
    <source>
        <strain evidence="5">DD2</strain>
    </source>
</reference>
<dbReference type="HOGENOM" id="CLU_780360_0_0_11"/>
<keyword evidence="5" id="KW-1185">Reference proteome</keyword>
<dbReference type="OrthoDB" id="118142at2"/>
<evidence type="ECO:0000313" key="4">
    <source>
        <dbReference type="EMBL" id="CCG01149.1"/>
    </source>
</evidence>
<dbReference type="InterPro" id="IPR036457">
    <property type="entry name" value="PPM-type-like_dom_sf"/>
</dbReference>
<name>H6RKC6_BLASD</name>
<dbReference type="SMART" id="SM00331">
    <property type="entry name" value="PP2C_SIG"/>
    <property type="match status" value="1"/>
</dbReference>
<dbReference type="Pfam" id="PF07228">
    <property type="entry name" value="SpoIIE"/>
    <property type="match status" value="1"/>
</dbReference>
<protein>
    <submittedName>
        <fullName evidence="4">Serine phosphatase RsbU, regulator of sigma subunit</fullName>
    </submittedName>
</protein>